<protein>
    <submittedName>
        <fullName evidence="2">Exo-beta-D-glucosaminidase</fullName>
        <ecNumber evidence="2">3.2.1.165</ecNumber>
    </submittedName>
</protein>
<dbReference type="Gene3D" id="2.60.40.10">
    <property type="entry name" value="Immunoglobulins"/>
    <property type="match status" value="1"/>
</dbReference>
<keyword evidence="2" id="KW-0378">Hydrolase</keyword>
<dbReference type="EC" id="3.2.1.165" evidence="2"/>
<gene>
    <name evidence="2" type="ORF">EZS27_036046</name>
</gene>
<dbReference type="InterPro" id="IPR036156">
    <property type="entry name" value="Beta-gal/glucu_dom_sf"/>
</dbReference>
<evidence type="ECO:0000313" key="2">
    <source>
        <dbReference type="EMBL" id="KAA6313134.1"/>
    </source>
</evidence>
<dbReference type="InterPro" id="IPR043534">
    <property type="entry name" value="EBDG/EBM"/>
</dbReference>
<accession>A0A5J4PWX9</accession>
<dbReference type="SUPFAM" id="SSF51445">
    <property type="entry name" value="(Trans)glycosidases"/>
    <property type="match status" value="1"/>
</dbReference>
<organism evidence="2">
    <name type="scientific">termite gut metagenome</name>
    <dbReference type="NCBI Taxonomy" id="433724"/>
    <lineage>
        <taxon>unclassified sequences</taxon>
        <taxon>metagenomes</taxon>
        <taxon>organismal metagenomes</taxon>
    </lineage>
</organism>
<dbReference type="Pfam" id="PF18368">
    <property type="entry name" value="Ig_GlcNase"/>
    <property type="match status" value="1"/>
</dbReference>
<proteinExistence type="predicted"/>
<feature type="non-terminal residue" evidence="2">
    <location>
        <position position="1"/>
    </location>
</feature>
<keyword evidence="2" id="KW-0326">Glycosidase</keyword>
<comment type="caution">
    <text evidence="2">The sequence shown here is derived from an EMBL/GenBank/DDBJ whole genome shotgun (WGS) entry which is preliminary data.</text>
</comment>
<dbReference type="PANTHER" id="PTHR43536:SF1">
    <property type="entry name" value="MANNOSYLGLYCOPROTEIN ENDO-BETA-MANNOSIDASE"/>
    <property type="match status" value="1"/>
</dbReference>
<dbReference type="Gene3D" id="3.20.20.80">
    <property type="entry name" value="Glycosidases"/>
    <property type="match status" value="1"/>
</dbReference>
<dbReference type="InterPro" id="IPR017853">
    <property type="entry name" value="GH"/>
</dbReference>
<sequence>NPVDGPNPYDNELFMANAQDFVKRIRNHPSIGIYVGRNEGNPPPYINDSLYAMLPILHPGIHYIPNSAGGVVSGGGPYRALPPRDYYLLYGNNKFHSERGMPNVMTYESLAQTLPADKLWPQNSQWGLHDYTLASAQSAASFNAMIEKAFGPAKDARQFTEWAQWINYDGYRGIFEGRSEFRRGMLLWMSHPAWPSMVWQTYDYYFDPTAAYFGCKKASEPLHIQWNPVWDDIEVVNYHGGNRTSLTVKAQLINMDGSVQWEKETMVNSQEDSTIKGFKLEFPESLSSVYFIKLALIENGKLVSDNFYWRGKEEGDYKALHQLPKVNLTAKTDTHKSGGEWLLTTTLKNETATPAIMIRLKVNGSKSNERILPVFYSDNYFFLMPGEEKAITMKLQNVDTRGEKPVVDISGFNL</sequence>
<name>A0A5J4PWX9_9ZZZZ</name>
<evidence type="ECO:0000259" key="1">
    <source>
        <dbReference type="Pfam" id="PF18368"/>
    </source>
</evidence>
<dbReference type="AlphaFoldDB" id="A0A5J4PWX9"/>
<reference evidence="2" key="1">
    <citation type="submission" date="2019-03" db="EMBL/GenBank/DDBJ databases">
        <title>Single cell metagenomics reveals metabolic interactions within the superorganism composed of flagellate Streblomastix strix and complex community of Bacteroidetes bacteria on its surface.</title>
        <authorList>
            <person name="Treitli S.C."/>
            <person name="Kolisko M."/>
            <person name="Husnik F."/>
            <person name="Keeling P."/>
            <person name="Hampl V."/>
        </authorList>
    </citation>
    <scope>NUCLEOTIDE SEQUENCE</scope>
    <source>
        <strain evidence="2">STM</strain>
    </source>
</reference>
<dbReference type="GO" id="GO:0052761">
    <property type="term" value="F:exo-1,4-beta-D-glucosaminidase activity"/>
    <property type="evidence" value="ECO:0007669"/>
    <property type="project" value="UniProtKB-EC"/>
</dbReference>
<dbReference type="InterPro" id="IPR013783">
    <property type="entry name" value="Ig-like_fold"/>
</dbReference>
<feature type="domain" description="Exo-beta-D-glucosaminidase Ig-fold" evidence="1">
    <location>
        <begin position="306"/>
        <end position="414"/>
    </location>
</feature>
<dbReference type="PANTHER" id="PTHR43536">
    <property type="entry name" value="MANNOSYLGLYCOPROTEIN ENDO-BETA-MANNOSIDASE"/>
    <property type="match status" value="1"/>
</dbReference>
<dbReference type="InterPro" id="IPR041351">
    <property type="entry name" value="Ig_GlcNase"/>
</dbReference>
<dbReference type="SUPFAM" id="SSF49303">
    <property type="entry name" value="beta-Galactosidase/glucuronidase domain"/>
    <property type="match status" value="2"/>
</dbReference>
<dbReference type="EMBL" id="SNRY01006198">
    <property type="protein sequence ID" value="KAA6313134.1"/>
    <property type="molecule type" value="Genomic_DNA"/>
</dbReference>